<reference evidence="1" key="1">
    <citation type="journal article" date="2007" name="PLoS Biol.">
        <title>Rate of evolution in brain-expressed genes in humans and other primates.</title>
        <authorList>
            <person name="Wang H.-Y."/>
            <person name="Chien H.-C."/>
            <person name="Osada N."/>
            <person name="Hashimoto K."/>
            <person name="Sugano S."/>
            <person name="Gojobori T."/>
            <person name="Chou C.-K."/>
            <person name="Tsai S.-F."/>
            <person name="Wu C.-I."/>
            <person name="Shen C.-K.J."/>
        </authorList>
    </citation>
    <scope>NUCLEOTIDE SEQUENCE</scope>
</reference>
<organism evidence="1">
    <name type="scientific">Macaca fascicularis</name>
    <name type="common">Crab-eating macaque</name>
    <name type="synonym">Cynomolgus monkey</name>
    <dbReference type="NCBI Taxonomy" id="9541"/>
    <lineage>
        <taxon>Eukaryota</taxon>
        <taxon>Metazoa</taxon>
        <taxon>Chordata</taxon>
        <taxon>Craniata</taxon>
        <taxon>Vertebrata</taxon>
        <taxon>Euteleostomi</taxon>
        <taxon>Mammalia</taxon>
        <taxon>Eutheria</taxon>
        <taxon>Euarchontoglires</taxon>
        <taxon>Primates</taxon>
        <taxon>Haplorrhini</taxon>
        <taxon>Catarrhini</taxon>
        <taxon>Cercopithecidae</taxon>
        <taxon>Cercopithecinae</taxon>
        <taxon>Macaca</taxon>
    </lineage>
</organism>
<proteinExistence type="evidence at transcript level"/>
<sequence>MNHMECIQMMTPTAMHLVLVQNAPIVLEMVVFLHI</sequence>
<evidence type="ECO:0000313" key="1">
    <source>
        <dbReference type="EMBL" id="BAE90684.1"/>
    </source>
</evidence>
<accession>I7GIX5</accession>
<dbReference type="EMBL" id="AB173622">
    <property type="protein sequence ID" value="BAE90684.1"/>
    <property type="molecule type" value="mRNA"/>
</dbReference>
<protein>
    <submittedName>
        <fullName evidence="1">Macaca fascicularis brain cDNA clone: QflA-23447, similar to human cytoplasmic linker associated protein 2 (CLASP2), mRNA, RefSeq: XM_291057.4</fullName>
    </submittedName>
</protein>
<dbReference type="AlphaFoldDB" id="I7GIX5"/>
<name>I7GIX5_MACFA</name>